<evidence type="ECO:0000313" key="2">
    <source>
        <dbReference type="Proteomes" id="UP000009135"/>
    </source>
</evidence>
<keyword evidence="2" id="KW-1185">Reference proteome</keyword>
<dbReference type="KEGG" id="mhe:MHC_01145"/>
<dbReference type="HOGENOM" id="CLU_2094140_0_0_14"/>
<evidence type="ECO:0000313" key="1">
    <source>
        <dbReference type="EMBL" id="AEW45095.1"/>
    </source>
</evidence>
<protein>
    <submittedName>
        <fullName evidence="1">Uncharacterized protein</fullName>
    </submittedName>
</protein>
<reference evidence="1 2" key="1">
    <citation type="journal article" date="2012" name="J. Bacteriol.">
        <title>Complete genome sequence of Mycoplasma haemocanis strain Illinois.</title>
        <authorList>
            <person name="do Nascimento N.C."/>
            <person name="Guimaraes A.M."/>
            <person name="Santos A.P."/>
            <person name="Sanmiguel P.J."/>
            <person name="Messick J.B."/>
        </authorList>
    </citation>
    <scope>NUCLEOTIDE SEQUENCE [LARGE SCALE GENOMIC DNA]</scope>
    <source>
        <strain evidence="1 2">Illinois</strain>
    </source>
</reference>
<name>H6N623_MYCHN</name>
<dbReference type="AlphaFoldDB" id="H6N623"/>
<organism evidence="1 2">
    <name type="scientific">Mycoplasma haemocanis (strain Illinois)</name>
    <dbReference type="NCBI Taxonomy" id="1111676"/>
    <lineage>
        <taxon>Bacteria</taxon>
        <taxon>Bacillati</taxon>
        <taxon>Mycoplasmatota</taxon>
        <taxon>Mollicutes</taxon>
        <taxon>Mycoplasmataceae</taxon>
        <taxon>Mycoplasma</taxon>
    </lineage>
</organism>
<dbReference type="EMBL" id="CP003199">
    <property type="protein sequence ID" value="AEW45095.1"/>
    <property type="molecule type" value="Genomic_DNA"/>
</dbReference>
<accession>H6N623</accession>
<dbReference type="STRING" id="1111676.MHC_01145"/>
<sequence length="116" mass="12931">MSISIPAKATVVVLAGGATVAGGSLVYREMNKLSITSRQSISKLITNLKKSKRLISNSELSDPAWKAAWKRYREDNKSKDSDTWGVAGWSKEQVLLLSKMPFKDLLMHVKLKVLKR</sequence>
<dbReference type="Proteomes" id="UP000009135">
    <property type="component" value="Chromosome"/>
</dbReference>
<gene>
    <name evidence="1" type="ordered locus">MHC_01145</name>
</gene>
<proteinExistence type="predicted"/>